<dbReference type="HOGENOM" id="CLU_3255720_0_0_10"/>
<dbReference type="AlphaFoldDB" id="D1P9H0"/>
<accession>D1P9H0</accession>
<dbReference type="Proteomes" id="UP000004477">
    <property type="component" value="Unassembled WGS sequence"/>
</dbReference>
<organism evidence="1 2">
    <name type="scientific">Segatella copri DSM 18205</name>
    <dbReference type="NCBI Taxonomy" id="537011"/>
    <lineage>
        <taxon>Bacteria</taxon>
        <taxon>Pseudomonadati</taxon>
        <taxon>Bacteroidota</taxon>
        <taxon>Bacteroidia</taxon>
        <taxon>Bacteroidales</taxon>
        <taxon>Prevotellaceae</taxon>
        <taxon>Segatella</taxon>
    </lineage>
</organism>
<keyword evidence="2" id="KW-1185">Reference proteome</keyword>
<proteinExistence type="predicted"/>
<dbReference type="PaxDb" id="537011-PREVCOP_03785"/>
<reference evidence="1" key="1">
    <citation type="submission" date="2009-11" db="EMBL/GenBank/DDBJ databases">
        <authorList>
            <person name="Weinstock G."/>
            <person name="Sodergren E."/>
            <person name="Clifton S."/>
            <person name="Fulton L."/>
            <person name="Fulton B."/>
            <person name="Courtney L."/>
            <person name="Fronick C."/>
            <person name="Harrison M."/>
            <person name="Strong C."/>
            <person name="Farmer C."/>
            <person name="Delahaunty K."/>
            <person name="Markovic C."/>
            <person name="Hall O."/>
            <person name="Minx P."/>
            <person name="Tomlinson C."/>
            <person name="Mitreva M."/>
            <person name="Nelson J."/>
            <person name="Hou S."/>
            <person name="Wollam A."/>
            <person name="Pepin K.H."/>
            <person name="Johnson M."/>
            <person name="Bhonagiri V."/>
            <person name="Nash W.E."/>
            <person name="Warren W."/>
            <person name="Chinwalla A."/>
            <person name="Mardis E.R."/>
            <person name="Wilson R.K."/>
        </authorList>
    </citation>
    <scope>NUCLEOTIDE SEQUENCE [LARGE SCALE GENOMIC DNA]</scope>
    <source>
        <strain evidence="1">DSM 18205</strain>
    </source>
</reference>
<sequence>MEYIFAKFGVMRVFFRFVGRFFEIKTLPLHKNNGDVLPSLWV</sequence>
<comment type="caution">
    <text evidence="1">The sequence shown here is derived from an EMBL/GenBank/DDBJ whole genome shotgun (WGS) entry which is preliminary data.</text>
</comment>
<gene>
    <name evidence="1" type="ORF">PREVCOP_03785</name>
</gene>
<evidence type="ECO:0000313" key="1">
    <source>
        <dbReference type="EMBL" id="EFB36738.1"/>
    </source>
</evidence>
<evidence type="ECO:0000313" key="2">
    <source>
        <dbReference type="Proteomes" id="UP000004477"/>
    </source>
</evidence>
<dbReference type="EMBL" id="ACBX02000004">
    <property type="protein sequence ID" value="EFB36738.1"/>
    <property type="molecule type" value="Genomic_DNA"/>
</dbReference>
<dbReference type="STRING" id="537011.PREVCOP_03785"/>
<protein>
    <submittedName>
        <fullName evidence="1">Uncharacterized protein</fullName>
    </submittedName>
</protein>
<name>D1P9H0_9BACT</name>